<dbReference type="Proteomes" id="UP001430356">
    <property type="component" value="Unassembled WGS sequence"/>
</dbReference>
<proteinExistence type="predicted"/>
<accession>A0AAW0F1M8</accession>
<reference evidence="2 3" key="1">
    <citation type="journal article" date="2021" name="MBio">
        <title>A New Model Trypanosomatid, Novymonas esmeraldas: Genomic Perception of Its 'Candidatus Pandoraea novymonadis' Endosymbiont.</title>
        <authorList>
            <person name="Zakharova A."/>
            <person name="Saura A."/>
            <person name="Butenko A."/>
            <person name="Podesvova L."/>
            <person name="Warmusova S."/>
            <person name="Kostygov A.Y."/>
            <person name="Nenarokova A."/>
            <person name="Lukes J."/>
            <person name="Opperdoes F.R."/>
            <person name="Yurchenko V."/>
        </authorList>
    </citation>
    <scope>NUCLEOTIDE SEQUENCE [LARGE SCALE GENOMIC DNA]</scope>
    <source>
        <strain evidence="2 3">E262AT.01</strain>
    </source>
</reference>
<name>A0AAW0F1M8_9TRYP</name>
<comment type="caution">
    <text evidence="2">The sequence shown here is derived from an EMBL/GenBank/DDBJ whole genome shotgun (WGS) entry which is preliminary data.</text>
</comment>
<keyword evidence="3" id="KW-1185">Reference proteome</keyword>
<feature type="compositionally biased region" description="Low complexity" evidence="1">
    <location>
        <begin position="55"/>
        <end position="65"/>
    </location>
</feature>
<sequence length="214" mass="24044">MLYARTSVARCACSTRYAGTTLRARRAAVAAPPHPLRSVAPQHPHRVSLRFQGSPGFTPFTTGGPDVMMPGPQHTGASYSGGSGDPRASESGEAREGDGFTELDLKNPPPMPSPQHYQSYDDYLDAYDQFLQDTAQFLPSARVFLQRRLRRLRRDLSGLGEAVRREYFWTFVPFICALSVHMIDAQHHANAQHTRERLKEHTKQHVKTVQWESV</sequence>
<dbReference type="AlphaFoldDB" id="A0AAW0F1M8"/>
<protein>
    <submittedName>
        <fullName evidence="2">Uncharacterized protein</fullName>
    </submittedName>
</protein>
<evidence type="ECO:0000256" key="1">
    <source>
        <dbReference type="SAM" id="MobiDB-lite"/>
    </source>
</evidence>
<feature type="compositionally biased region" description="Basic and acidic residues" evidence="1">
    <location>
        <begin position="87"/>
        <end position="98"/>
    </location>
</feature>
<organism evidence="2 3">
    <name type="scientific">Novymonas esmeraldas</name>
    <dbReference type="NCBI Taxonomy" id="1808958"/>
    <lineage>
        <taxon>Eukaryota</taxon>
        <taxon>Discoba</taxon>
        <taxon>Euglenozoa</taxon>
        <taxon>Kinetoplastea</taxon>
        <taxon>Metakinetoplastina</taxon>
        <taxon>Trypanosomatida</taxon>
        <taxon>Trypanosomatidae</taxon>
        <taxon>Novymonas</taxon>
    </lineage>
</organism>
<evidence type="ECO:0000313" key="3">
    <source>
        <dbReference type="Proteomes" id="UP001430356"/>
    </source>
</evidence>
<feature type="region of interest" description="Disordered" evidence="1">
    <location>
        <begin position="52"/>
        <end position="118"/>
    </location>
</feature>
<dbReference type="EMBL" id="JAECZO010000004">
    <property type="protein sequence ID" value="KAK7200288.1"/>
    <property type="molecule type" value="Genomic_DNA"/>
</dbReference>
<evidence type="ECO:0000313" key="2">
    <source>
        <dbReference type="EMBL" id="KAK7200288.1"/>
    </source>
</evidence>
<gene>
    <name evidence="2" type="ORF">NESM_000081600</name>
</gene>